<reference evidence="4 5" key="1">
    <citation type="submission" date="2018-09" db="EMBL/GenBank/DDBJ databases">
        <title>YIM 75507 draft genome.</title>
        <authorList>
            <person name="Tang S."/>
            <person name="Feng Y."/>
        </authorList>
    </citation>
    <scope>NUCLEOTIDE SEQUENCE [LARGE SCALE GENOMIC DNA]</scope>
    <source>
        <strain evidence="4 5">YIM 75507</strain>
    </source>
</reference>
<dbReference type="SUPFAM" id="SSF48317">
    <property type="entry name" value="Acid phosphatase/Vanadium-dependent haloperoxidase"/>
    <property type="match status" value="1"/>
</dbReference>
<dbReference type="Proteomes" id="UP000265768">
    <property type="component" value="Unassembled WGS sequence"/>
</dbReference>
<gene>
    <name evidence="4" type="ORF">D5H75_25190</name>
</gene>
<feature type="transmembrane region" description="Helical" evidence="2">
    <location>
        <begin position="113"/>
        <end position="132"/>
    </location>
</feature>
<organism evidence="4 5">
    <name type="scientific">Bailinhaonella thermotolerans</name>
    <dbReference type="NCBI Taxonomy" id="1070861"/>
    <lineage>
        <taxon>Bacteria</taxon>
        <taxon>Bacillati</taxon>
        <taxon>Actinomycetota</taxon>
        <taxon>Actinomycetes</taxon>
        <taxon>Streptosporangiales</taxon>
        <taxon>Streptosporangiaceae</taxon>
        <taxon>Bailinhaonella</taxon>
    </lineage>
</organism>
<evidence type="ECO:0000313" key="5">
    <source>
        <dbReference type="Proteomes" id="UP000265768"/>
    </source>
</evidence>
<evidence type="ECO:0000313" key="4">
    <source>
        <dbReference type="EMBL" id="RJL27112.1"/>
    </source>
</evidence>
<dbReference type="InterPro" id="IPR000326">
    <property type="entry name" value="PAP2/HPO"/>
</dbReference>
<sequence length="224" mass="23250">MGGATFGMGRLVAASSAGEPAVMRDIAQVRTPRLNELTDLGSSLSDTPYIVALTAVAAVVLRLVLGRWREPVFLALAVWAQSLVFLATTNLVGRTRPPVPRLDEAPPTSSWPSGHVSAAVCFYCGLALVITLHTRRHALVTALVWVVAAAVPLVVAVSRVYRGMHFITDVTWGLLLGAFCLIVVARAVLFPGPARRAPAPGVPPGRAAAPGASVPGASAPEPGA</sequence>
<dbReference type="EMBL" id="QZEY01000011">
    <property type="protein sequence ID" value="RJL27112.1"/>
    <property type="molecule type" value="Genomic_DNA"/>
</dbReference>
<evidence type="ECO:0000256" key="2">
    <source>
        <dbReference type="SAM" id="Phobius"/>
    </source>
</evidence>
<feature type="region of interest" description="Disordered" evidence="1">
    <location>
        <begin position="198"/>
        <end position="224"/>
    </location>
</feature>
<feature type="transmembrane region" description="Helical" evidence="2">
    <location>
        <begin position="47"/>
        <end position="65"/>
    </location>
</feature>
<accession>A0A3A4B6C4</accession>
<proteinExistence type="predicted"/>
<protein>
    <submittedName>
        <fullName evidence="4">Phosphatase PAP2 family protein</fullName>
    </submittedName>
</protein>
<comment type="caution">
    <text evidence="4">The sequence shown here is derived from an EMBL/GenBank/DDBJ whole genome shotgun (WGS) entry which is preliminary data.</text>
</comment>
<name>A0A3A4B6C4_9ACTN</name>
<evidence type="ECO:0000256" key="1">
    <source>
        <dbReference type="SAM" id="MobiDB-lite"/>
    </source>
</evidence>
<keyword evidence="2" id="KW-1133">Transmembrane helix</keyword>
<dbReference type="SMART" id="SM00014">
    <property type="entry name" value="acidPPc"/>
    <property type="match status" value="1"/>
</dbReference>
<feature type="transmembrane region" description="Helical" evidence="2">
    <location>
        <begin position="170"/>
        <end position="189"/>
    </location>
</feature>
<feature type="domain" description="Phosphatidic acid phosphatase type 2/haloperoxidase" evidence="3">
    <location>
        <begin position="74"/>
        <end position="185"/>
    </location>
</feature>
<dbReference type="InterPro" id="IPR036938">
    <property type="entry name" value="PAP2/HPO_sf"/>
</dbReference>
<dbReference type="PANTHER" id="PTHR14969">
    <property type="entry name" value="SPHINGOSINE-1-PHOSPHATE PHOSPHOHYDROLASE"/>
    <property type="match status" value="1"/>
</dbReference>
<keyword evidence="2" id="KW-0472">Membrane</keyword>
<dbReference type="AlphaFoldDB" id="A0A3A4B6C4"/>
<keyword evidence="5" id="KW-1185">Reference proteome</keyword>
<keyword evidence="2" id="KW-0812">Transmembrane</keyword>
<dbReference type="PANTHER" id="PTHR14969:SF13">
    <property type="entry name" value="AT30094P"/>
    <property type="match status" value="1"/>
</dbReference>
<feature type="transmembrane region" description="Helical" evidence="2">
    <location>
        <begin position="139"/>
        <end position="158"/>
    </location>
</feature>
<feature type="transmembrane region" description="Helical" evidence="2">
    <location>
        <begin position="72"/>
        <end position="93"/>
    </location>
</feature>
<dbReference type="Gene3D" id="1.20.144.10">
    <property type="entry name" value="Phosphatidic acid phosphatase type 2/haloperoxidase"/>
    <property type="match status" value="1"/>
</dbReference>
<evidence type="ECO:0000259" key="3">
    <source>
        <dbReference type="SMART" id="SM00014"/>
    </source>
</evidence>
<dbReference type="Pfam" id="PF01569">
    <property type="entry name" value="PAP2"/>
    <property type="match status" value="1"/>
</dbReference>